<dbReference type="CDD" id="cd06261">
    <property type="entry name" value="TM_PBP2"/>
    <property type="match status" value="1"/>
</dbReference>
<keyword evidence="2 7" id="KW-0813">Transport</keyword>
<reference evidence="9" key="1">
    <citation type="submission" date="2021-01" db="EMBL/GenBank/DDBJ databases">
        <title>Whole genome shotgun sequence of Cellulomonas chitinilytica NBRC 110799.</title>
        <authorList>
            <person name="Komaki H."/>
            <person name="Tamura T."/>
        </authorList>
    </citation>
    <scope>NUCLEOTIDE SEQUENCE</scope>
    <source>
        <strain evidence="9">NBRC 110799</strain>
    </source>
</reference>
<evidence type="ECO:0000256" key="2">
    <source>
        <dbReference type="ARBA" id="ARBA00022448"/>
    </source>
</evidence>
<protein>
    <submittedName>
        <fullName evidence="9">ABC transporter permease</fullName>
    </submittedName>
</protein>
<keyword evidence="10" id="KW-1185">Reference proteome</keyword>
<dbReference type="InterPro" id="IPR050809">
    <property type="entry name" value="UgpAE/MalFG_permease"/>
</dbReference>
<sequence length="313" mass="34554">MTTADLRAPEKPTVLRRGPSRLRRRESAAAWVLITPFVVLFLLFLVVPIVYSGYLSLFREQLVGGNTFVGLENYTRALTDPSFLSGVARMALFLLIQVPVMLGLSLVFALLLDAGVLYLQKVVRLGIFIPYAVPSVIAALMWGYLYGPDFGPFAQLADKLGTSAPPFLSADWMLFSLMNIVSWEFIGYNMIILYAALRSVPRELFDAAAVDGAGTVRTAWSIKIPAIRPAILLTVIFSVIGSFQLFNEPSILRNLAPNVIGIDYTPNLYAYNLAFINRDSNYAAAIAFILGIVIMVVSYTVQLSAQRKERAAR</sequence>
<keyword evidence="5 7" id="KW-1133">Transmembrane helix</keyword>
<feature type="transmembrane region" description="Helical" evidence="7">
    <location>
        <begin position="28"/>
        <end position="51"/>
    </location>
</feature>
<dbReference type="GO" id="GO:0005886">
    <property type="term" value="C:plasma membrane"/>
    <property type="evidence" value="ECO:0007669"/>
    <property type="project" value="UniProtKB-SubCell"/>
</dbReference>
<feature type="domain" description="ABC transmembrane type-1" evidence="8">
    <location>
        <begin position="87"/>
        <end position="301"/>
    </location>
</feature>
<dbReference type="PROSITE" id="PS50928">
    <property type="entry name" value="ABC_TM1"/>
    <property type="match status" value="1"/>
</dbReference>
<dbReference type="InterPro" id="IPR000515">
    <property type="entry name" value="MetI-like"/>
</dbReference>
<proteinExistence type="inferred from homology"/>
<keyword evidence="3" id="KW-1003">Cell membrane</keyword>
<evidence type="ECO:0000256" key="6">
    <source>
        <dbReference type="ARBA" id="ARBA00023136"/>
    </source>
</evidence>
<dbReference type="InterPro" id="IPR035906">
    <property type="entry name" value="MetI-like_sf"/>
</dbReference>
<evidence type="ECO:0000313" key="10">
    <source>
        <dbReference type="Proteomes" id="UP000632740"/>
    </source>
</evidence>
<organism evidence="9 10">
    <name type="scientific">Cellulomonas chitinilytica</name>
    <dbReference type="NCBI Taxonomy" id="398759"/>
    <lineage>
        <taxon>Bacteria</taxon>
        <taxon>Bacillati</taxon>
        <taxon>Actinomycetota</taxon>
        <taxon>Actinomycetes</taxon>
        <taxon>Micrococcales</taxon>
        <taxon>Cellulomonadaceae</taxon>
        <taxon>Cellulomonas</taxon>
    </lineage>
</organism>
<feature type="transmembrane region" description="Helical" evidence="7">
    <location>
        <begin position="123"/>
        <end position="145"/>
    </location>
</feature>
<dbReference type="EMBL" id="BONK01000017">
    <property type="protein sequence ID" value="GIG23268.1"/>
    <property type="molecule type" value="Genomic_DNA"/>
</dbReference>
<dbReference type="RefSeq" id="WP_203758272.1">
    <property type="nucleotide sequence ID" value="NZ_BONK01000017.1"/>
</dbReference>
<evidence type="ECO:0000313" key="9">
    <source>
        <dbReference type="EMBL" id="GIG23268.1"/>
    </source>
</evidence>
<evidence type="ECO:0000259" key="8">
    <source>
        <dbReference type="PROSITE" id="PS50928"/>
    </source>
</evidence>
<evidence type="ECO:0000256" key="3">
    <source>
        <dbReference type="ARBA" id="ARBA00022475"/>
    </source>
</evidence>
<comment type="similarity">
    <text evidence="7">Belongs to the binding-protein-dependent transport system permease family.</text>
</comment>
<dbReference type="Pfam" id="PF00528">
    <property type="entry name" value="BPD_transp_1"/>
    <property type="match status" value="1"/>
</dbReference>
<dbReference type="Proteomes" id="UP000632740">
    <property type="component" value="Unassembled WGS sequence"/>
</dbReference>
<dbReference type="SUPFAM" id="SSF161098">
    <property type="entry name" value="MetI-like"/>
    <property type="match status" value="1"/>
</dbReference>
<dbReference type="Gene3D" id="1.10.3720.10">
    <property type="entry name" value="MetI-like"/>
    <property type="match status" value="1"/>
</dbReference>
<keyword evidence="6 7" id="KW-0472">Membrane</keyword>
<evidence type="ECO:0000256" key="1">
    <source>
        <dbReference type="ARBA" id="ARBA00004651"/>
    </source>
</evidence>
<feature type="transmembrane region" description="Helical" evidence="7">
    <location>
        <begin position="282"/>
        <end position="301"/>
    </location>
</feature>
<dbReference type="PANTHER" id="PTHR43227:SF8">
    <property type="entry name" value="DIACETYLCHITOBIOSE UPTAKE SYSTEM PERMEASE PROTEIN DASB"/>
    <property type="match status" value="1"/>
</dbReference>
<feature type="transmembrane region" description="Helical" evidence="7">
    <location>
        <begin position="226"/>
        <end position="246"/>
    </location>
</feature>
<feature type="transmembrane region" description="Helical" evidence="7">
    <location>
        <begin position="172"/>
        <end position="197"/>
    </location>
</feature>
<name>A0A919P4V1_9CELL</name>
<evidence type="ECO:0000256" key="4">
    <source>
        <dbReference type="ARBA" id="ARBA00022692"/>
    </source>
</evidence>
<keyword evidence="4 7" id="KW-0812">Transmembrane</keyword>
<comment type="subcellular location">
    <subcellularLocation>
        <location evidence="1 7">Cell membrane</location>
        <topology evidence="1 7">Multi-pass membrane protein</topology>
    </subcellularLocation>
</comment>
<evidence type="ECO:0000256" key="7">
    <source>
        <dbReference type="RuleBase" id="RU363032"/>
    </source>
</evidence>
<gene>
    <name evidence="9" type="ORF">Cch01nite_39920</name>
</gene>
<dbReference type="PANTHER" id="PTHR43227">
    <property type="entry name" value="BLL4140 PROTEIN"/>
    <property type="match status" value="1"/>
</dbReference>
<dbReference type="AlphaFoldDB" id="A0A919P4V1"/>
<comment type="caution">
    <text evidence="9">The sequence shown here is derived from an EMBL/GenBank/DDBJ whole genome shotgun (WGS) entry which is preliminary data.</text>
</comment>
<feature type="transmembrane region" description="Helical" evidence="7">
    <location>
        <begin position="90"/>
        <end position="111"/>
    </location>
</feature>
<accession>A0A919P4V1</accession>
<evidence type="ECO:0000256" key="5">
    <source>
        <dbReference type="ARBA" id="ARBA00022989"/>
    </source>
</evidence>
<dbReference type="GO" id="GO:0055085">
    <property type="term" value="P:transmembrane transport"/>
    <property type="evidence" value="ECO:0007669"/>
    <property type="project" value="InterPro"/>
</dbReference>